<dbReference type="EMBL" id="JAEHFQ010000009">
    <property type="protein sequence ID" value="MBM0634660.1"/>
    <property type="molecule type" value="Genomic_DNA"/>
</dbReference>
<dbReference type="CDD" id="cd06127">
    <property type="entry name" value="DEDDh"/>
    <property type="match status" value="1"/>
</dbReference>
<evidence type="ECO:0000313" key="7">
    <source>
        <dbReference type="Proteomes" id="UP000650605"/>
    </source>
</evidence>
<evidence type="ECO:0000256" key="3">
    <source>
        <dbReference type="ARBA" id="ARBA00022839"/>
    </source>
</evidence>
<comment type="caution">
    <text evidence="6">The sequence shown here is derived from an EMBL/GenBank/DDBJ whole genome shotgun (WGS) entry which is preliminary data.</text>
</comment>
<evidence type="ECO:0000259" key="5">
    <source>
        <dbReference type="Pfam" id="PF00929"/>
    </source>
</evidence>
<dbReference type="InterPro" id="IPR036397">
    <property type="entry name" value="RNaseH_sf"/>
</dbReference>
<evidence type="ECO:0000313" key="6">
    <source>
        <dbReference type="EMBL" id="MBM0634660.1"/>
    </source>
</evidence>
<dbReference type="RefSeq" id="WP_080658578.1">
    <property type="nucleotide sequence ID" value="NZ_ALJV01000081.1"/>
</dbReference>
<evidence type="ECO:0000256" key="4">
    <source>
        <dbReference type="SAM" id="MobiDB-lite"/>
    </source>
</evidence>
<dbReference type="SUPFAM" id="SSF53098">
    <property type="entry name" value="Ribonuclease H-like"/>
    <property type="match status" value="1"/>
</dbReference>
<keyword evidence="3 6" id="KW-0269">Exonuclease</keyword>
<organism evidence="6 7">
    <name type="scientific">Paenibacillus polymyxa</name>
    <name type="common">Bacillus polymyxa</name>
    <dbReference type="NCBI Taxonomy" id="1406"/>
    <lineage>
        <taxon>Bacteria</taxon>
        <taxon>Bacillati</taxon>
        <taxon>Bacillota</taxon>
        <taxon>Bacilli</taxon>
        <taxon>Bacillales</taxon>
        <taxon>Paenibacillaceae</taxon>
        <taxon>Paenibacillus</taxon>
    </lineage>
</organism>
<dbReference type="Gene3D" id="3.30.420.10">
    <property type="entry name" value="Ribonuclease H-like superfamily/Ribonuclease H"/>
    <property type="match status" value="1"/>
</dbReference>
<proteinExistence type="predicted"/>
<dbReference type="Proteomes" id="UP000650605">
    <property type="component" value="Unassembled WGS sequence"/>
</dbReference>
<reference evidence="6" key="1">
    <citation type="submission" date="2020-12" db="EMBL/GenBank/DDBJ databases">
        <title>Paenibacillus polymyxa LMG 27872: a double-edged sword.</title>
        <authorList>
            <person name="Langendries S."/>
            <person name="Garcia Mendez S."/>
            <person name="Beirinckx S."/>
            <person name="Viaene T."/>
            <person name="Baeyen S."/>
            <person name="Goeminne G."/>
            <person name="Willems A."/>
            <person name="Debode J."/>
            <person name="Goormachtig S."/>
        </authorList>
    </citation>
    <scope>NUCLEOTIDE SEQUENCE</scope>
    <source>
        <strain evidence="6">LMG 27872</strain>
    </source>
</reference>
<evidence type="ECO:0000256" key="2">
    <source>
        <dbReference type="ARBA" id="ARBA00022801"/>
    </source>
</evidence>
<dbReference type="AlphaFoldDB" id="A0A8I1LRW5"/>
<feature type="region of interest" description="Disordered" evidence="4">
    <location>
        <begin position="1"/>
        <end position="20"/>
    </location>
</feature>
<feature type="domain" description="Exonuclease" evidence="5">
    <location>
        <begin position="26"/>
        <end position="86"/>
    </location>
</feature>
<sequence length="92" mass="10132">MKIRETTSSNTKSSNRSVSQRKSEYIILDVKTTGLDGDSEIVEIAIIDLDENPLFETLIKPVSLIPEEATAIHGITNEMVENAPSSSLKEEL</sequence>
<dbReference type="PANTHER" id="PTHR30231:SF4">
    <property type="entry name" value="PROTEIN NEN2"/>
    <property type="match status" value="1"/>
</dbReference>
<protein>
    <submittedName>
        <fullName evidence="6">3'-5' exonuclease</fullName>
    </submittedName>
</protein>
<dbReference type="Pfam" id="PF00929">
    <property type="entry name" value="RNase_T"/>
    <property type="match status" value="1"/>
</dbReference>
<dbReference type="PANTHER" id="PTHR30231">
    <property type="entry name" value="DNA POLYMERASE III SUBUNIT EPSILON"/>
    <property type="match status" value="1"/>
</dbReference>
<accession>A0A8I1LRW5</accession>
<dbReference type="InterPro" id="IPR012337">
    <property type="entry name" value="RNaseH-like_sf"/>
</dbReference>
<dbReference type="GO" id="GO:0008408">
    <property type="term" value="F:3'-5' exonuclease activity"/>
    <property type="evidence" value="ECO:0007669"/>
    <property type="project" value="TreeGrafter"/>
</dbReference>
<gene>
    <name evidence="6" type="ORF">JDW19_16230</name>
</gene>
<keyword evidence="2" id="KW-0378">Hydrolase</keyword>
<feature type="compositionally biased region" description="Low complexity" evidence="4">
    <location>
        <begin position="1"/>
        <end position="18"/>
    </location>
</feature>
<keyword evidence="1" id="KW-0540">Nuclease</keyword>
<dbReference type="InterPro" id="IPR013520">
    <property type="entry name" value="Ribonucl_H"/>
</dbReference>
<evidence type="ECO:0000256" key="1">
    <source>
        <dbReference type="ARBA" id="ARBA00022722"/>
    </source>
</evidence>
<dbReference type="GO" id="GO:0003676">
    <property type="term" value="F:nucleic acid binding"/>
    <property type="evidence" value="ECO:0007669"/>
    <property type="project" value="InterPro"/>
</dbReference>
<name>A0A8I1LRW5_PAEPO</name>